<evidence type="ECO:0000256" key="2">
    <source>
        <dbReference type="ARBA" id="ARBA00008335"/>
    </source>
</evidence>
<dbReference type="GO" id="GO:0005886">
    <property type="term" value="C:plasma membrane"/>
    <property type="evidence" value="ECO:0007669"/>
    <property type="project" value="TreeGrafter"/>
</dbReference>
<dbReference type="GO" id="GO:0010106">
    <property type="term" value="P:cellular response to iron ion starvation"/>
    <property type="evidence" value="ECO:0007669"/>
    <property type="project" value="UniProtKB-ARBA"/>
</dbReference>
<evidence type="ECO:0000256" key="7">
    <source>
        <dbReference type="ARBA" id="ARBA00023004"/>
    </source>
</evidence>
<keyword evidence="4" id="KW-0410">Iron transport</keyword>
<dbReference type="GO" id="GO:0006826">
    <property type="term" value="P:iron ion transport"/>
    <property type="evidence" value="ECO:0007669"/>
    <property type="project" value="UniProtKB-KW"/>
</dbReference>
<dbReference type="FunFam" id="1.20.1250.20:FF:000284">
    <property type="entry name" value="Siderophore iron transporter mirB"/>
    <property type="match status" value="1"/>
</dbReference>
<evidence type="ECO:0000256" key="1">
    <source>
        <dbReference type="ARBA" id="ARBA00004141"/>
    </source>
</evidence>
<dbReference type="SUPFAM" id="SSF103473">
    <property type="entry name" value="MFS general substrate transporter"/>
    <property type="match status" value="2"/>
</dbReference>
<dbReference type="AlphaFoldDB" id="A0A5N6TNZ0"/>
<sequence>MEPPQKTHELGEEQQDGVRIAEAVTSSWSKKSLYTVYAFMWLMYFVQALQSNLTANLSAYITSDFEGHSLLTVINIITNIMSAACTMPVAKILNLWDRTVGMTLMLIISLIGLVLMAACNNIATYCAAQAFYYVGFTGLIFSVDVMTSDTSSMENRGLAFAFTSSPYIITAFAGSPLSEQFNSVNWRWAYGTITIILPVVTVPLLVIWEMAKRKAMKDHVLEKTPHGRTWYETIQYYLVEFDVVGVFLLIAGFSLFLLAFVLAESQDNKWRSASIICMIVIGGVVIAAFAAYERLWAPKPFIPYHLLSNRTVIGACLLDLTYQIAYYCWNSYFTSYLQVVYNTSMTQAGYITAIFDLISAVWLLGAGFLVRITGRFKWLLLCAIPLYMLAVGLMIYFRSPGHSIGYMCMCEAFIGFGGGTIILLEQVAIMAASKHEDYASMLALLSLFGNIGGAIGNSISGAIWTNTLPERLQQFLPDSAKSDWDTIYESLDVQLSYPVGSATRTAINHAYAVSQRNMLVAGTAIMALTIVWVFMIKDIKLKDLNSMKGVLF</sequence>
<comment type="similarity">
    <text evidence="2">Belongs to the major facilitator superfamily.</text>
</comment>
<keyword evidence="6 10" id="KW-1133">Transmembrane helix</keyword>
<keyword evidence="5 10" id="KW-0812">Transmembrane</keyword>
<evidence type="ECO:0000256" key="10">
    <source>
        <dbReference type="SAM" id="Phobius"/>
    </source>
</evidence>
<organism evidence="11 12">
    <name type="scientific">Aspergillus avenaceus</name>
    <dbReference type="NCBI Taxonomy" id="36643"/>
    <lineage>
        <taxon>Eukaryota</taxon>
        <taxon>Fungi</taxon>
        <taxon>Dikarya</taxon>
        <taxon>Ascomycota</taxon>
        <taxon>Pezizomycotina</taxon>
        <taxon>Eurotiomycetes</taxon>
        <taxon>Eurotiomycetidae</taxon>
        <taxon>Eurotiales</taxon>
        <taxon>Aspergillaceae</taxon>
        <taxon>Aspergillus</taxon>
        <taxon>Aspergillus subgen. Circumdati</taxon>
    </lineage>
</organism>
<dbReference type="InterPro" id="IPR011701">
    <property type="entry name" value="MFS"/>
</dbReference>
<keyword evidence="8" id="KW-0406">Ion transport</keyword>
<evidence type="ECO:0000256" key="8">
    <source>
        <dbReference type="ARBA" id="ARBA00023065"/>
    </source>
</evidence>
<keyword evidence="9 10" id="KW-0472">Membrane</keyword>
<feature type="transmembrane region" description="Helical" evidence="10">
    <location>
        <begin position="129"/>
        <end position="146"/>
    </location>
</feature>
<gene>
    <name evidence="11" type="ORF">BDV25DRAFT_168725</name>
</gene>
<feature type="transmembrane region" description="Helical" evidence="10">
    <location>
        <begin position="312"/>
        <end position="329"/>
    </location>
</feature>
<proteinExistence type="inferred from homology"/>
<dbReference type="FunFam" id="1.20.1250.20:FF:000302">
    <property type="entry name" value="MFS siderochrome iron transporter MirB"/>
    <property type="match status" value="1"/>
</dbReference>
<protein>
    <submittedName>
        <fullName evidence="11">Siderophore iron transporter</fullName>
    </submittedName>
</protein>
<dbReference type="InterPro" id="IPR036259">
    <property type="entry name" value="MFS_trans_sf"/>
</dbReference>
<feature type="transmembrane region" description="Helical" evidence="10">
    <location>
        <begin position="70"/>
        <end position="90"/>
    </location>
</feature>
<dbReference type="EMBL" id="ML742180">
    <property type="protein sequence ID" value="KAE8148007.1"/>
    <property type="molecule type" value="Genomic_DNA"/>
</dbReference>
<feature type="transmembrane region" description="Helical" evidence="10">
    <location>
        <begin position="102"/>
        <end position="123"/>
    </location>
</feature>
<evidence type="ECO:0000313" key="12">
    <source>
        <dbReference type="Proteomes" id="UP000325780"/>
    </source>
</evidence>
<feature type="transmembrane region" description="Helical" evidence="10">
    <location>
        <begin position="378"/>
        <end position="397"/>
    </location>
</feature>
<evidence type="ECO:0000256" key="4">
    <source>
        <dbReference type="ARBA" id="ARBA00022496"/>
    </source>
</evidence>
<keyword evidence="3" id="KW-0813">Transport</keyword>
<feature type="transmembrane region" description="Helical" evidence="10">
    <location>
        <begin position="349"/>
        <end position="371"/>
    </location>
</feature>
<dbReference type="Gene3D" id="1.20.1250.20">
    <property type="entry name" value="MFS general substrate transporter like domains"/>
    <property type="match status" value="2"/>
</dbReference>
<dbReference type="PANTHER" id="PTHR23501">
    <property type="entry name" value="MAJOR FACILITATOR SUPERFAMILY"/>
    <property type="match status" value="1"/>
</dbReference>
<dbReference type="PANTHER" id="PTHR23501:SF55">
    <property type="entry name" value="SIDEROPHORE IRON TRANSPORTER, PUTATIVE (AFU_ORTHOLOGUE AFUA_3G03440)-RELATED"/>
    <property type="match status" value="1"/>
</dbReference>
<feature type="transmembrane region" description="Helical" evidence="10">
    <location>
        <begin position="33"/>
        <end position="50"/>
    </location>
</feature>
<keyword evidence="12" id="KW-1185">Reference proteome</keyword>
<dbReference type="GO" id="GO:0022857">
    <property type="term" value="F:transmembrane transporter activity"/>
    <property type="evidence" value="ECO:0007669"/>
    <property type="project" value="InterPro"/>
</dbReference>
<dbReference type="Proteomes" id="UP000325780">
    <property type="component" value="Unassembled WGS sequence"/>
</dbReference>
<reference evidence="11 12" key="1">
    <citation type="submission" date="2019-04" db="EMBL/GenBank/DDBJ databases">
        <title>Friends and foes A comparative genomics study of 23 Aspergillus species from section Flavi.</title>
        <authorList>
            <consortium name="DOE Joint Genome Institute"/>
            <person name="Kjaerbolling I."/>
            <person name="Vesth T."/>
            <person name="Frisvad J.C."/>
            <person name="Nybo J.L."/>
            <person name="Theobald S."/>
            <person name="Kildgaard S."/>
            <person name="Isbrandt T."/>
            <person name="Kuo A."/>
            <person name="Sato A."/>
            <person name="Lyhne E.K."/>
            <person name="Kogle M.E."/>
            <person name="Wiebenga A."/>
            <person name="Kun R.S."/>
            <person name="Lubbers R.J."/>
            <person name="Makela M.R."/>
            <person name="Barry K."/>
            <person name="Chovatia M."/>
            <person name="Clum A."/>
            <person name="Daum C."/>
            <person name="Haridas S."/>
            <person name="He G."/>
            <person name="LaButti K."/>
            <person name="Lipzen A."/>
            <person name="Mondo S."/>
            <person name="Riley R."/>
            <person name="Salamov A."/>
            <person name="Simmons B.A."/>
            <person name="Magnuson J.K."/>
            <person name="Henrissat B."/>
            <person name="Mortensen U.H."/>
            <person name="Larsen T.O."/>
            <person name="Devries R.P."/>
            <person name="Grigoriev I.V."/>
            <person name="Machida M."/>
            <person name="Baker S.E."/>
            <person name="Andersen M.R."/>
        </authorList>
    </citation>
    <scope>NUCLEOTIDE SEQUENCE [LARGE SCALE GENOMIC DNA]</scope>
    <source>
        <strain evidence="11 12">IBT 18842</strain>
    </source>
</reference>
<evidence type="ECO:0000256" key="5">
    <source>
        <dbReference type="ARBA" id="ARBA00022692"/>
    </source>
</evidence>
<evidence type="ECO:0000256" key="6">
    <source>
        <dbReference type="ARBA" id="ARBA00022989"/>
    </source>
</evidence>
<evidence type="ECO:0000313" key="11">
    <source>
        <dbReference type="EMBL" id="KAE8148007.1"/>
    </source>
</evidence>
<evidence type="ECO:0000256" key="3">
    <source>
        <dbReference type="ARBA" id="ARBA00022448"/>
    </source>
</evidence>
<feature type="transmembrane region" description="Helical" evidence="10">
    <location>
        <begin position="236"/>
        <end position="261"/>
    </location>
</feature>
<keyword evidence="7" id="KW-0408">Iron</keyword>
<feature type="transmembrane region" description="Helical" evidence="10">
    <location>
        <begin position="518"/>
        <end position="536"/>
    </location>
</feature>
<feature type="transmembrane region" description="Helical" evidence="10">
    <location>
        <begin position="403"/>
        <end position="429"/>
    </location>
</feature>
<dbReference type="OrthoDB" id="4078873at2759"/>
<dbReference type="Pfam" id="PF07690">
    <property type="entry name" value="MFS_1"/>
    <property type="match status" value="1"/>
</dbReference>
<comment type="subcellular location">
    <subcellularLocation>
        <location evidence="1">Membrane</location>
        <topology evidence="1">Multi-pass membrane protein</topology>
    </subcellularLocation>
</comment>
<feature type="transmembrane region" description="Helical" evidence="10">
    <location>
        <begin position="188"/>
        <end position="208"/>
    </location>
</feature>
<accession>A0A5N6TNZ0</accession>
<name>A0A5N6TNZ0_ASPAV</name>
<evidence type="ECO:0000256" key="9">
    <source>
        <dbReference type="ARBA" id="ARBA00023136"/>
    </source>
</evidence>
<feature type="transmembrane region" description="Helical" evidence="10">
    <location>
        <begin position="441"/>
        <end position="464"/>
    </location>
</feature>
<feature type="transmembrane region" description="Helical" evidence="10">
    <location>
        <begin position="273"/>
        <end position="292"/>
    </location>
</feature>